<dbReference type="InParanoid" id="A0A200Q2M6"/>
<feature type="region of interest" description="Disordered" evidence="2">
    <location>
        <begin position="120"/>
        <end position="168"/>
    </location>
</feature>
<dbReference type="Pfam" id="PF00098">
    <property type="entry name" value="zf-CCHC"/>
    <property type="match status" value="1"/>
</dbReference>
<dbReference type="Proteomes" id="UP000195402">
    <property type="component" value="Unassembled WGS sequence"/>
</dbReference>
<evidence type="ECO:0000256" key="2">
    <source>
        <dbReference type="SAM" id="MobiDB-lite"/>
    </source>
</evidence>
<comment type="caution">
    <text evidence="4">The sequence shown here is derived from an EMBL/GenBank/DDBJ whole genome shotgun (WGS) entry which is preliminary data.</text>
</comment>
<dbReference type="OrthoDB" id="1750389at2759"/>
<dbReference type="SUPFAM" id="SSF57756">
    <property type="entry name" value="Retrovirus zinc finger-like domains"/>
    <property type="match status" value="1"/>
</dbReference>
<accession>A0A200Q2M6</accession>
<dbReference type="InterPro" id="IPR036875">
    <property type="entry name" value="Znf_CCHC_sf"/>
</dbReference>
<evidence type="ECO:0000313" key="5">
    <source>
        <dbReference type="Proteomes" id="UP000195402"/>
    </source>
</evidence>
<feature type="compositionally biased region" description="Polar residues" evidence="2">
    <location>
        <begin position="88"/>
        <end position="102"/>
    </location>
</feature>
<feature type="domain" description="CCHC-type" evidence="3">
    <location>
        <begin position="112"/>
        <end position="128"/>
    </location>
</feature>
<protein>
    <submittedName>
        <fullName evidence="4">Zinc finger protein</fullName>
    </submittedName>
</protein>
<feature type="compositionally biased region" description="Polar residues" evidence="2">
    <location>
        <begin position="65"/>
        <end position="80"/>
    </location>
</feature>
<gene>
    <name evidence="4" type="ORF">BVC80_1719g48</name>
</gene>
<keyword evidence="1" id="KW-0862">Zinc</keyword>
<dbReference type="PROSITE" id="PS50158">
    <property type="entry name" value="ZF_CCHC"/>
    <property type="match status" value="1"/>
</dbReference>
<evidence type="ECO:0000259" key="3">
    <source>
        <dbReference type="PROSITE" id="PS50158"/>
    </source>
</evidence>
<keyword evidence="1" id="KW-0863">Zinc-finger</keyword>
<dbReference type="InterPro" id="IPR001878">
    <property type="entry name" value="Znf_CCHC"/>
</dbReference>
<keyword evidence="1" id="KW-0479">Metal-binding</keyword>
<dbReference type="SMART" id="SM00343">
    <property type="entry name" value="ZnF_C2HC"/>
    <property type="match status" value="1"/>
</dbReference>
<keyword evidence="5" id="KW-1185">Reference proteome</keyword>
<dbReference type="Gene3D" id="4.10.60.10">
    <property type="entry name" value="Zinc finger, CCHC-type"/>
    <property type="match status" value="1"/>
</dbReference>
<reference evidence="4 5" key="1">
    <citation type="journal article" date="2017" name="Mol. Plant">
        <title>The Genome of Medicinal Plant Macleaya cordata Provides New Insights into Benzylisoquinoline Alkaloids Metabolism.</title>
        <authorList>
            <person name="Liu X."/>
            <person name="Liu Y."/>
            <person name="Huang P."/>
            <person name="Ma Y."/>
            <person name="Qing Z."/>
            <person name="Tang Q."/>
            <person name="Cao H."/>
            <person name="Cheng P."/>
            <person name="Zheng Y."/>
            <person name="Yuan Z."/>
            <person name="Zhou Y."/>
            <person name="Liu J."/>
            <person name="Tang Z."/>
            <person name="Zhuo Y."/>
            <person name="Zhang Y."/>
            <person name="Yu L."/>
            <person name="Huang J."/>
            <person name="Yang P."/>
            <person name="Peng Q."/>
            <person name="Zhang J."/>
            <person name="Jiang W."/>
            <person name="Zhang Z."/>
            <person name="Lin K."/>
            <person name="Ro D.K."/>
            <person name="Chen X."/>
            <person name="Xiong X."/>
            <person name="Shang Y."/>
            <person name="Huang S."/>
            <person name="Zeng J."/>
        </authorList>
    </citation>
    <scope>NUCLEOTIDE SEQUENCE [LARGE SCALE GENOMIC DNA]</scope>
    <source>
        <strain evidence="5">cv. BLH2017</strain>
        <tissue evidence="4">Root</tissue>
    </source>
</reference>
<dbReference type="GO" id="GO:0003676">
    <property type="term" value="F:nucleic acid binding"/>
    <property type="evidence" value="ECO:0007669"/>
    <property type="project" value="InterPro"/>
</dbReference>
<name>A0A200Q2M6_MACCD</name>
<evidence type="ECO:0000313" key="4">
    <source>
        <dbReference type="EMBL" id="OVA04718.1"/>
    </source>
</evidence>
<dbReference type="EMBL" id="MVGT01003289">
    <property type="protein sequence ID" value="OVA04718.1"/>
    <property type="molecule type" value="Genomic_DNA"/>
</dbReference>
<organism evidence="4 5">
    <name type="scientific">Macleaya cordata</name>
    <name type="common">Five-seeded plume-poppy</name>
    <name type="synonym">Bocconia cordata</name>
    <dbReference type="NCBI Taxonomy" id="56857"/>
    <lineage>
        <taxon>Eukaryota</taxon>
        <taxon>Viridiplantae</taxon>
        <taxon>Streptophyta</taxon>
        <taxon>Embryophyta</taxon>
        <taxon>Tracheophyta</taxon>
        <taxon>Spermatophyta</taxon>
        <taxon>Magnoliopsida</taxon>
        <taxon>Ranunculales</taxon>
        <taxon>Papaveraceae</taxon>
        <taxon>Papaveroideae</taxon>
        <taxon>Macleaya</taxon>
    </lineage>
</organism>
<sequence length="168" mass="18559">MEEQQVFRYVSGLKSEIREAIYLHTINNVTEAVALAQKMELQPKTSTRNQSSYRSGGNYKAAIESTTDKSAATQSASHNSAVAKGITIESSTPHVQTSTRGNNPYAKPMGDKCWRCGQQGHLSNTCPRRRQTALMDGDKNKDMEVESGESRDDEPPIDYADGVDKDEE</sequence>
<proteinExistence type="predicted"/>
<feature type="compositionally biased region" description="Basic and acidic residues" evidence="2">
    <location>
        <begin position="136"/>
        <end position="154"/>
    </location>
</feature>
<dbReference type="AlphaFoldDB" id="A0A200Q2M6"/>
<evidence type="ECO:0000256" key="1">
    <source>
        <dbReference type="PROSITE-ProRule" id="PRU00047"/>
    </source>
</evidence>
<dbReference type="GO" id="GO:0008270">
    <property type="term" value="F:zinc ion binding"/>
    <property type="evidence" value="ECO:0007669"/>
    <property type="project" value="UniProtKB-KW"/>
</dbReference>
<feature type="region of interest" description="Disordered" evidence="2">
    <location>
        <begin position="65"/>
        <end position="106"/>
    </location>
</feature>